<evidence type="ECO:0000313" key="3">
    <source>
        <dbReference type="EMBL" id="CAL5135691.1"/>
    </source>
</evidence>
<keyword evidence="1" id="KW-0175">Coiled coil</keyword>
<feature type="compositionally biased region" description="Polar residues" evidence="2">
    <location>
        <begin position="1022"/>
        <end position="1035"/>
    </location>
</feature>
<evidence type="ECO:0000256" key="2">
    <source>
        <dbReference type="SAM" id="MobiDB-lite"/>
    </source>
</evidence>
<gene>
    <name evidence="3" type="ORF">CDAUBV1_LOCUS9812</name>
</gene>
<feature type="region of interest" description="Disordered" evidence="2">
    <location>
        <begin position="1018"/>
        <end position="1047"/>
    </location>
</feature>
<proteinExistence type="predicted"/>
<sequence length="2726" mass="309728">MKIMKIPDRIATAASQLENVENLVGDSSAFVDDECRDELTMIVQSKTEEIENCREMVHRHLVGPFVSDARRRLDAACVSELLARLADGYQRLLSIEFAGLSAGDAEVILQLYDANKSQIGRIVRNMEELTRDCETVQMDSEDVQTSIILPVCIRNTCLIQCRLSTKRGLIPPRQLQVLDEYGIYTRKFYSSNLELRQRWFAQVRSVHRLFGTPWRANANTSHEETGLIYPEYFVSRSQPAEPLTVIEDRITQLKDYQKSLELNSGGFNTLVTLNAFIVPTCTPDGIELMEREIRDAYCQLTGRAAQSEKEILILKDLFFSVENIHREIASIRGLVFSTKEDRIFSYNQFKELRALVCYFQNYTRKRVTELESHRVQSEQHQIAPRLNDEGTRVELTIASSSAKSLVQIFDLARFWLIESYKSLEEELTQYENKIRTQMNHLKRLELSVKTETSGQRIRSHRRSKSLCNCTGLCDGGSVRRRYSTDSLCTLKEDKRILTAGLNALPISGFAPTDCVVSSWIHPYDFDRSLSVSPYLRCSSNFIDRNVSLIQSLETNSQLDVTNYDEICDNAACLVETFELQLARVLQMAANALNNECTPSESANSFNWEHVSEFLKNASKVIVCSLDHFDTEIGSATPSTVLKPLVDELKIMVQGSGLATPPRPALCSLSAPSTPMVKQADSVVPLEGPSPTWETSCCFVMSKSRGFQAPGQTNCEKQLSNGVAPAANVENVDVTETSNPSSGLLGFGLNSDYVKEVENSMLEGKACGSRLRTRLLQAHESLLESLKVFEEKMEETRRCCEKIAHCTTPDSPPSPPPVLDLTNIHYLIGVRSVQELSVDWTKNDGTCKLETVQKHLTLCWKNFNDLIARWEEDTCSEVLHHSRLPMDILWDKVWTDLRNVAAKCSIELQTCLRQLNEQHDLTESLPIQNLECSVLQVLTNLFISLELAVYHVIRYGKESNADTGNWLPDLRDFCSGLLGVRSTDADFLSSDHLKKGIGEIIQDISSQVRAVQNVLMEVIGPNSGPQDKPSSVSSTRDPAETDDLQSVPANGPLACLRDSISHLLQIQSLHALPFSSLTAGPSDGIEHLPRIISAISGQLTDFSFALEGWASSYEEATRKRAVPVEPEFQQHSLSELNPVDLVSNVLQSFKQYLMLISASLRRPIYSIDDVQERLETHKIIPVDLCWQTMKVVCLCKALQKRVVEPTRHAEITKKIRYLSITSQHVFEETIQWTIHARNLWGRYIQLSQQINKFNALIANLCARLPEYPKKLVPQLYCNPHDWLNAQTENSRKNEKLSLVTTTVRHLLHSSDSTDVLLTQLDWIRGLAVQLRVQDGVAMSLIFRIHRLNHDLVELYQRNGQSCEPEMRSPHDHFSSSPHDEYVTPWTGEFETGWTRLTQWTMNLFVGLFRAISIITSIERSIESLTRWFIPLSLPEDAQLPRNSDPVRNIVILTKDLDKLNQLVLDLSGEEGTLLRKVHLDTLQLTEGIRISNHNGLMLDRLIDREEEMWFKYTSLRAEAERKIRLKYQEIMTLLNISPDGPLNLERQQTEKEVLTHLQKWFKDLLSRVTNVLSDSEVIFTKVGEIERYRSAWVCVNNLITNSLPLLVQLVRKNNDARMTEISNTQLFKQIILRCDHLLQFSELAYFKLSTMLDTWYQIGAHLDTYATEVEQFTCQFSVPILEFGYEQLSDRDGNEYDLGIRLMQIKSTEQRRIQLIQQLFHLRNEARQLTRGKSLIGVLHGAEQMGTEVDIDADETPRAFFIPSSQSSSFLERLSFLHKSLLDTQQCSRVQGSPSLAQKLADSWSQFESLETQFILECDRLAFIHECVSVFQVLPVSQTDIWFDLLSTAVGQLTGCLPDNAELFREEQKDGDCMGNRVLSEGSATYVKLQEFGKYLTDLLEKSESLGRLIKISTQLRLIRSRLMRCSTIHSDFVRRVKEVQEKLREMLDRSRNYAAFHAQDEQILRQCYTNLTEQWDTFKREWNEDLSATESDRHIASRNKMSMPLVRTLMKAQKHHISSLSDWKTSVGLLIPPVPEFTTHCVTDSAIGPHSLSLSPVITFSRFDGAWDQLVARCDEIHNLWIRCEKLSGTLRLSNNCLLVHKHARQNSGEVEDQLLHFPFESEEHSQAHLLWAELLTLKFQLPSPYSGGLVTSDPLSTAHHCEPLSLCKSAIVNSFGEFLDLLTDCIRSIEQLYRFCSNQINPSSRITLAHLFNYRFILSVRDSTNISPADLPKPGFRKKDGSEEAADGSVNRMHDLVTTVLVNGHLLLNRAIQDRIDEDDDLLKLRCLLLDVGNWSMEYHRKLWKLSAAVDGVLDQWFSFVMVGTAIYNDLMEQQCRKLLSSVPMRGGEKTEVKDKYRSIPSVTQGCSIEPEQIVMLMTTWAACDEMFEVGCAMQWIQFNKTDQFNCMESSERNCTDASHSSPWACALGLAKYWSHLRNSTASSISQPENELITPTVGRANAIIQWLDALLAEKLHPSNGHLDFSDKNEMELLCKRLIDVSSLLESTEGELRGISSSSMKQACSICPALSLYTRTCALGVELLNASVQRLLWLIRSSQKLQVRRDKLQSMAQAAAFVIHLDATDLEKELRIDRARIGSTNPFQPSDTSRSVDEYDLRTMEFEIQKKITSLSEQMILLDSLRLRATFALATACHDLPLTRVDWSRLRKLRGEIGMHTASCTDSSEISFLLANSPFVLTILYEQLIMSSQIFESIGRSISYWNVYSA</sequence>
<feature type="coiled-coil region" evidence="1">
    <location>
        <begin position="420"/>
        <end position="447"/>
    </location>
</feature>
<dbReference type="Proteomes" id="UP001497525">
    <property type="component" value="Unassembled WGS sequence"/>
</dbReference>
<evidence type="ECO:0000256" key="1">
    <source>
        <dbReference type="SAM" id="Coils"/>
    </source>
</evidence>
<protein>
    <submittedName>
        <fullName evidence="3">Uncharacterized protein</fullName>
    </submittedName>
</protein>
<organism evidence="3 4">
    <name type="scientific">Calicophoron daubneyi</name>
    <name type="common">Rumen fluke</name>
    <name type="synonym">Paramphistomum daubneyi</name>
    <dbReference type="NCBI Taxonomy" id="300641"/>
    <lineage>
        <taxon>Eukaryota</taxon>
        <taxon>Metazoa</taxon>
        <taxon>Spiralia</taxon>
        <taxon>Lophotrochozoa</taxon>
        <taxon>Platyhelminthes</taxon>
        <taxon>Trematoda</taxon>
        <taxon>Digenea</taxon>
        <taxon>Plagiorchiida</taxon>
        <taxon>Pronocephalata</taxon>
        <taxon>Paramphistomoidea</taxon>
        <taxon>Paramphistomidae</taxon>
        <taxon>Calicophoron</taxon>
    </lineage>
</organism>
<reference evidence="3" key="1">
    <citation type="submission" date="2024-06" db="EMBL/GenBank/DDBJ databases">
        <authorList>
            <person name="Liu X."/>
            <person name="Lenzi L."/>
            <person name="Haldenby T S."/>
            <person name="Uol C."/>
        </authorList>
    </citation>
    <scope>NUCLEOTIDE SEQUENCE</scope>
</reference>
<accession>A0AAV2TH94</accession>
<evidence type="ECO:0000313" key="4">
    <source>
        <dbReference type="Proteomes" id="UP001497525"/>
    </source>
</evidence>
<comment type="caution">
    <text evidence="3">The sequence shown here is derived from an EMBL/GenBank/DDBJ whole genome shotgun (WGS) entry which is preliminary data.</text>
</comment>
<name>A0AAV2TH94_CALDB</name>
<dbReference type="EMBL" id="CAXLJL010000267">
    <property type="protein sequence ID" value="CAL5135691.1"/>
    <property type="molecule type" value="Genomic_DNA"/>
</dbReference>